<dbReference type="HOGENOM" id="CLU_468109_0_0_1"/>
<feature type="chain" id="PRO_5008770876" description="START domain-containing protein" evidence="1">
    <location>
        <begin position="21"/>
        <end position="583"/>
    </location>
</feature>
<organism evidence="3">
    <name type="scientific">Guillardia theta (strain CCMP2712)</name>
    <name type="common">Cryptophyte</name>
    <dbReference type="NCBI Taxonomy" id="905079"/>
    <lineage>
        <taxon>Eukaryota</taxon>
        <taxon>Cryptophyceae</taxon>
        <taxon>Pyrenomonadales</taxon>
        <taxon>Geminigeraceae</taxon>
        <taxon>Guillardia</taxon>
    </lineage>
</organism>
<evidence type="ECO:0000259" key="2">
    <source>
        <dbReference type="PROSITE" id="PS50848"/>
    </source>
</evidence>
<dbReference type="InterPro" id="IPR023393">
    <property type="entry name" value="START-like_dom_sf"/>
</dbReference>
<evidence type="ECO:0000313" key="5">
    <source>
        <dbReference type="Proteomes" id="UP000011087"/>
    </source>
</evidence>
<dbReference type="RefSeq" id="XP_005830512.1">
    <property type="nucleotide sequence ID" value="XM_005830455.1"/>
</dbReference>
<dbReference type="Pfam" id="PF01852">
    <property type="entry name" value="START"/>
    <property type="match status" value="1"/>
</dbReference>
<proteinExistence type="predicted"/>
<dbReference type="AlphaFoldDB" id="L1J5B6"/>
<feature type="signal peptide" evidence="1">
    <location>
        <begin position="1"/>
        <end position="20"/>
    </location>
</feature>
<dbReference type="EnsemblProtists" id="EKX43532">
    <property type="protein sequence ID" value="EKX43532"/>
    <property type="gene ID" value="GUITHDRAFT_110336"/>
</dbReference>
<keyword evidence="5" id="KW-1185">Reference proteome</keyword>
<sequence length="583" mass="63883">MKKKALVAVWVLALLPVGRSESFDFSTLKSMFDFSAHTPGTRLRGGNAAVEFCTDLSRTVKQLAEHAREKLELRMGAGVAEVGSKLGSSMAEMHTLLRNRKSELGAFGEFSAGCDDASSQGQMWINPLQGWNSLQQAVDEVARNFQSAGEKPQERMGGAMDSDRFAAEVPWPATLILMMQDGLNKLGEVENKLNSKLNEQGGSFGGDTFNQVLDTLRSYTIAISPSAAPPFGCNQPSVQDGGSDEGGGGFLENIKSGGLLNLMDPLQDVVEGIKQCGSSMSQGADFLLAMRSGNFEGHGDMQHDVRWVNDNLVEAVETLLDDKDWQMVSADAGINIWRKYLPADMVVAGKKIDKASKFACVKAQAVIDAPLEKVYDLFVDNSRVREYNEYCKEVRDLEWLDENTKITHSLSGRPWSRDFVTRVHYRSIGEDVKMVVNRGEEHPLATKQAGYTRMEMSLGANIMRRLDSDPNKTLFTLITHVNPGGLATTQFGAMLTNRLSTESPRQFLQKLNEAAAAGQQLPEQREERNLLASSDFKRRIGLTVTVAALSLLSSLSKGIRSQSVVEATPAKQMFAPEVTLTAV</sequence>
<dbReference type="Gene3D" id="3.30.530.20">
    <property type="match status" value="1"/>
</dbReference>
<reference evidence="4" key="3">
    <citation type="submission" date="2015-06" db="UniProtKB">
        <authorList>
            <consortium name="EnsemblProtists"/>
        </authorList>
    </citation>
    <scope>IDENTIFICATION</scope>
</reference>
<reference evidence="5" key="2">
    <citation type="submission" date="2012-11" db="EMBL/GenBank/DDBJ databases">
        <authorList>
            <person name="Kuo A."/>
            <person name="Curtis B.A."/>
            <person name="Tanifuji G."/>
            <person name="Burki F."/>
            <person name="Gruber A."/>
            <person name="Irimia M."/>
            <person name="Maruyama S."/>
            <person name="Arias M.C."/>
            <person name="Ball S.G."/>
            <person name="Gile G.H."/>
            <person name="Hirakawa Y."/>
            <person name="Hopkins J.F."/>
            <person name="Rensing S.A."/>
            <person name="Schmutz J."/>
            <person name="Symeonidi A."/>
            <person name="Elias M."/>
            <person name="Eveleigh R.J."/>
            <person name="Herman E.K."/>
            <person name="Klute M.J."/>
            <person name="Nakayama T."/>
            <person name="Obornik M."/>
            <person name="Reyes-Prieto A."/>
            <person name="Armbrust E.V."/>
            <person name="Aves S.J."/>
            <person name="Beiko R.G."/>
            <person name="Coutinho P."/>
            <person name="Dacks J.B."/>
            <person name="Durnford D.G."/>
            <person name="Fast N.M."/>
            <person name="Green B.R."/>
            <person name="Grisdale C."/>
            <person name="Hempe F."/>
            <person name="Henrissat B."/>
            <person name="Hoppner M.P."/>
            <person name="Ishida K.-I."/>
            <person name="Kim E."/>
            <person name="Koreny L."/>
            <person name="Kroth P.G."/>
            <person name="Liu Y."/>
            <person name="Malik S.-B."/>
            <person name="Maier U.G."/>
            <person name="McRose D."/>
            <person name="Mock T."/>
            <person name="Neilson J.A."/>
            <person name="Onodera N.T."/>
            <person name="Poole A.M."/>
            <person name="Pritham E.J."/>
            <person name="Richards T.A."/>
            <person name="Rocap G."/>
            <person name="Roy S.W."/>
            <person name="Sarai C."/>
            <person name="Schaack S."/>
            <person name="Shirato S."/>
            <person name="Slamovits C.H."/>
            <person name="Spencer D.F."/>
            <person name="Suzuki S."/>
            <person name="Worden A.Z."/>
            <person name="Zauner S."/>
            <person name="Barry K."/>
            <person name="Bell C."/>
            <person name="Bharti A.K."/>
            <person name="Crow J.A."/>
            <person name="Grimwood J."/>
            <person name="Kramer R."/>
            <person name="Lindquist E."/>
            <person name="Lucas S."/>
            <person name="Salamov A."/>
            <person name="McFadden G.I."/>
            <person name="Lane C.E."/>
            <person name="Keeling P.J."/>
            <person name="Gray M.W."/>
            <person name="Grigoriev I.V."/>
            <person name="Archibald J.M."/>
        </authorList>
    </citation>
    <scope>NUCLEOTIDE SEQUENCE</scope>
    <source>
        <strain evidence="5">CCMP2712</strain>
    </source>
</reference>
<reference evidence="3 5" key="1">
    <citation type="journal article" date="2012" name="Nature">
        <title>Algal genomes reveal evolutionary mosaicism and the fate of nucleomorphs.</title>
        <authorList>
            <consortium name="DOE Joint Genome Institute"/>
            <person name="Curtis B.A."/>
            <person name="Tanifuji G."/>
            <person name="Burki F."/>
            <person name="Gruber A."/>
            <person name="Irimia M."/>
            <person name="Maruyama S."/>
            <person name="Arias M.C."/>
            <person name="Ball S.G."/>
            <person name="Gile G.H."/>
            <person name="Hirakawa Y."/>
            <person name="Hopkins J.F."/>
            <person name="Kuo A."/>
            <person name="Rensing S.A."/>
            <person name="Schmutz J."/>
            <person name="Symeonidi A."/>
            <person name="Elias M."/>
            <person name="Eveleigh R.J."/>
            <person name="Herman E.K."/>
            <person name="Klute M.J."/>
            <person name="Nakayama T."/>
            <person name="Obornik M."/>
            <person name="Reyes-Prieto A."/>
            <person name="Armbrust E.V."/>
            <person name="Aves S.J."/>
            <person name="Beiko R.G."/>
            <person name="Coutinho P."/>
            <person name="Dacks J.B."/>
            <person name="Durnford D.G."/>
            <person name="Fast N.M."/>
            <person name="Green B.R."/>
            <person name="Grisdale C.J."/>
            <person name="Hempel F."/>
            <person name="Henrissat B."/>
            <person name="Hoppner M.P."/>
            <person name="Ishida K."/>
            <person name="Kim E."/>
            <person name="Koreny L."/>
            <person name="Kroth P.G."/>
            <person name="Liu Y."/>
            <person name="Malik S.B."/>
            <person name="Maier U.G."/>
            <person name="McRose D."/>
            <person name="Mock T."/>
            <person name="Neilson J.A."/>
            <person name="Onodera N.T."/>
            <person name="Poole A.M."/>
            <person name="Pritham E.J."/>
            <person name="Richards T.A."/>
            <person name="Rocap G."/>
            <person name="Roy S.W."/>
            <person name="Sarai C."/>
            <person name="Schaack S."/>
            <person name="Shirato S."/>
            <person name="Slamovits C.H."/>
            <person name="Spencer D.F."/>
            <person name="Suzuki S."/>
            <person name="Worden A.Z."/>
            <person name="Zauner S."/>
            <person name="Barry K."/>
            <person name="Bell C."/>
            <person name="Bharti A.K."/>
            <person name="Crow J.A."/>
            <person name="Grimwood J."/>
            <person name="Kramer R."/>
            <person name="Lindquist E."/>
            <person name="Lucas S."/>
            <person name="Salamov A."/>
            <person name="McFadden G.I."/>
            <person name="Lane C.E."/>
            <person name="Keeling P.J."/>
            <person name="Gray M.W."/>
            <person name="Grigoriev I.V."/>
            <person name="Archibald J.M."/>
        </authorList>
    </citation>
    <scope>NUCLEOTIDE SEQUENCE</scope>
    <source>
        <strain evidence="3 5">CCMP2712</strain>
    </source>
</reference>
<dbReference type="KEGG" id="gtt:GUITHDRAFT_110336"/>
<dbReference type="PANTHER" id="PTHR19308:SF56">
    <property type="entry name" value="START DOMAIN-CONTAINING PROTEIN"/>
    <property type="match status" value="1"/>
</dbReference>
<evidence type="ECO:0000313" key="4">
    <source>
        <dbReference type="EnsemblProtists" id="EKX43532"/>
    </source>
</evidence>
<keyword evidence="1" id="KW-0732">Signal</keyword>
<dbReference type="GO" id="GO:0005737">
    <property type="term" value="C:cytoplasm"/>
    <property type="evidence" value="ECO:0007669"/>
    <property type="project" value="UniProtKB-ARBA"/>
</dbReference>
<dbReference type="EMBL" id="JH993009">
    <property type="protein sequence ID" value="EKX43532.1"/>
    <property type="molecule type" value="Genomic_DNA"/>
</dbReference>
<feature type="domain" description="START" evidence="2">
    <location>
        <begin position="321"/>
        <end position="520"/>
    </location>
</feature>
<evidence type="ECO:0000313" key="3">
    <source>
        <dbReference type="EMBL" id="EKX43532.1"/>
    </source>
</evidence>
<dbReference type="InterPro" id="IPR002913">
    <property type="entry name" value="START_lipid-bd_dom"/>
</dbReference>
<dbReference type="InterPro" id="IPR051213">
    <property type="entry name" value="START_lipid_transfer"/>
</dbReference>
<evidence type="ECO:0000256" key="1">
    <source>
        <dbReference type="SAM" id="SignalP"/>
    </source>
</evidence>
<dbReference type="PANTHER" id="PTHR19308">
    <property type="entry name" value="PHOSPHATIDYLCHOLINE TRANSFER PROTEIN"/>
    <property type="match status" value="1"/>
</dbReference>
<dbReference type="PaxDb" id="55529-EKX43532"/>
<dbReference type="CDD" id="cd00177">
    <property type="entry name" value="START"/>
    <property type="match status" value="1"/>
</dbReference>
<name>L1J5B6_GUITC</name>
<protein>
    <recommendedName>
        <fullName evidence="2">START domain-containing protein</fullName>
    </recommendedName>
</protein>
<dbReference type="GeneID" id="17300189"/>
<dbReference type="Proteomes" id="UP000011087">
    <property type="component" value="Unassembled WGS sequence"/>
</dbReference>
<dbReference type="PROSITE" id="PS50848">
    <property type="entry name" value="START"/>
    <property type="match status" value="1"/>
</dbReference>
<dbReference type="GO" id="GO:0008289">
    <property type="term" value="F:lipid binding"/>
    <property type="evidence" value="ECO:0007669"/>
    <property type="project" value="InterPro"/>
</dbReference>
<dbReference type="OrthoDB" id="74575at2759"/>
<accession>L1J5B6</accession>
<gene>
    <name evidence="3" type="ORF">GUITHDRAFT_110336</name>
</gene>
<dbReference type="SUPFAM" id="SSF55961">
    <property type="entry name" value="Bet v1-like"/>
    <property type="match status" value="1"/>
</dbReference>